<keyword evidence="3" id="KW-0256">Endoplasmic reticulum</keyword>
<comment type="caution">
    <text evidence="7">The sequence shown here is derived from an EMBL/GenBank/DDBJ whole genome shotgun (WGS) entry which is preliminary data.</text>
</comment>
<keyword evidence="6" id="KW-0812">Transmembrane</keyword>
<keyword evidence="8" id="KW-1185">Reference proteome</keyword>
<evidence type="ECO:0000256" key="4">
    <source>
        <dbReference type="ARBA" id="ARBA00023315"/>
    </source>
</evidence>
<dbReference type="AlphaFoldDB" id="A0A433DHU7"/>
<dbReference type="PANTHER" id="PTHR10408">
    <property type="entry name" value="STEROL O-ACYLTRANSFERASE"/>
    <property type="match status" value="1"/>
</dbReference>
<dbReference type="EMBL" id="RBNI01001428">
    <property type="protein sequence ID" value="RUP50428.1"/>
    <property type="molecule type" value="Genomic_DNA"/>
</dbReference>
<dbReference type="InterPro" id="IPR014371">
    <property type="entry name" value="Oat_ACAT_DAG_ARE"/>
</dbReference>
<evidence type="ECO:0000256" key="2">
    <source>
        <dbReference type="ARBA" id="ARBA00022679"/>
    </source>
</evidence>
<feature type="transmembrane region" description="Helical" evidence="6">
    <location>
        <begin position="116"/>
        <end position="136"/>
    </location>
</feature>
<keyword evidence="6" id="KW-0472">Membrane</keyword>
<dbReference type="Proteomes" id="UP000268093">
    <property type="component" value="Unassembled WGS sequence"/>
</dbReference>
<comment type="subcellular location">
    <subcellularLocation>
        <location evidence="1">Endoplasmic reticulum membrane</location>
        <topology evidence="1">Multi-pass membrane protein</topology>
    </subcellularLocation>
</comment>
<keyword evidence="5" id="KW-0175">Coiled coil</keyword>
<evidence type="ECO:0000256" key="5">
    <source>
        <dbReference type="SAM" id="Coils"/>
    </source>
</evidence>
<evidence type="ECO:0000256" key="3">
    <source>
        <dbReference type="ARBA" id="ARBA00022824"/>
    </source>
</evidence>
<gene>
    <name evidence="7" type="ORF">BC936DRAFT_139093</name>
</gene>
<reference evidence="7 8" key="1">
    <citation type="journal article" date="2018" name="New Phytol.">
        <title>Phylogenomics of Endogonaceae and evolution of mycorrhizas within Mucoromycota.</title>
        <authorList>
            <person name="Chang Y."/>
            <person name="Desiro A."/>
            <person name="Na H."/>
            <person name="Sandor L."/>
            <person name="Lipzen A."/>
            <person name="Clum A."/>
            <person name="Barry K."/>
            <person name="Grigoriev I.V."/>
            <person name="Martin F.M."/>
            <person name="Stajich J.E."/>
            <person name="Smith M.E."/>
            <person name="Bonito G."/>
            <person name="Spatafora J.W."/>
        </authorList>
    </citation>
    <scope>NUCLEOTIDE SEQUENCE [LARGE SCALE GENOMIC DNA]</scope>
    <source>
        <strain evidence="7 8">GMNB39</strain>
    </source>
</reference>
<protein>
    <recommendedName>
        <fullName evidence="9">O-acyltransferase</fullName>
    </recommendedName>
</protein>
<keyword evidence="4" id="KW-0012">Acyltransferase</keyword>
<proteinExistence type="predicted"/>
<evidence type="ECO:0000256" key="1">
    <source>
        <dbReference type="ARBA" id="ARBA00004477"/>
    </source>
</evidence>
<feature type="transmembrane region" description="Helical" evidence="6">
    <location>
        <begin position="338"/>
        <end position="356"/>
    </location>
</feature>
<dbReference type="GO" id="GO:0034737">
    <property type="term" value="F:ergosterol O-acyltransferase activity"/>
    <property type="evidence" value="ECO:0007669"/>
    <property type="project" value="TreeGrafter"/>
</dbReference>
<sequence length="528" mass="60640">MGNLNENSSLGNDTLPVVQLTGPVTTTVNPPTITTDTTTTVTSVIETTSTPLSDGMHLKKSHSSPALPTLRSAQAAATTTTTTITARTKKRLHFRARPSALDAANLESSKETFRGFFTLFWIAMAFYVILTMIRNVEQEGTLLSLSLFSLFSKDAVTLMISDFTMVTLTVGAVVYAKLLVWGWLQYYSVGMALQHSLQAAFLGMNIYWTFFRDWPWVQSGFFVLHTIVMMMKMHSYTSLCGDLSAKYHRLTALKQQLPRWIAEHNTRLDPDGSTEYTDAERDELARMEDEMKELEEDLVHGSHRFPDNVTFVNYFDYLLVPSLVYQLEYPRTDRIRPWYVFEKSVATLGTFLLLYMTTERYILPTVFDPEMPSWRVIVELLFPFMINYLLIFYIIFECICNGFAEIRRPLLLRRLVEQRVVRRVCAQVEQARASLPPPSCLRFLYRALQPLQVQRHFPHIPPLLLLARARSHYCHKKDPHVPLYPPNVSAPPHLARPRQVHPREAMAWECHLLVRNVLWTTAARSALL</sequence>
<accession>A0A433DHU7</accession>
<dbReference type="GO" id="GO:0008204">
    <property type="term" value="P:ergosterol metabolic process"/>
    <property type="evidence" value="ECO:0007669"/>
    <property type="project" value="TreeGrafter"/>
</dbReference>
<evidence type="ECO:0008006" key="9">
    <source>
        <dbReference type="Google" id="ProtNLM"/>
    </source>
</evidence>
<evidence type="ECO:0000256" key="6">
    <source>
        <dbReference type="SAM" id="Phobius"/>
    </source>
</evidence>
<keyword evidence="6" id="KW-1133">Transmembrane helix</keyword>
<feature type="transmembrane region" description="Helical" evidence="6">
    <location>
        <begin position="156"/>
        <end position="175"/>
    </location>
</feature>
<evidence type="ECO:0000313" key="8">
    <source>
        <dbReference type="Proteomes" id="UP000268093"/>
    </source>
</evidence>
<dbReference type="GO" id="GO:0005789">
    <property type="term" value="C:endoplasmic reticulum membrane"/>
    <property type="evidence" value="ECO:0007669"/>
    <property type="project" value="UniProtKB-SubCell"/>
</dbReference>
<name>A0A433DHU7_9FUNG</name>
<feature type="transmembrane region" description="Helical" evidence="6">
    <location>
        <begin position="376"/>
        <end position="404"/>
    </location>
</feature>
<feature type="coiled-coil region" evidence="5">
    <location>
        <begin position="277"/>
        <end position="304"/>
    </location>
</feature>
<dbReference type="OrthoDB" id="10039049at2759"/>
<organism evidence="7 8">
    <name type="scientific">Jimgerdemannia flammicorona</name>
    <dbReference type="NCBI Taxonomy" id="994334"/>
    <lineage>
        <taxon>Eukaryota</taxon>
        <taxon>Fungi</taxon>
        <taxon>Fungi incertae sedis</taxon>
        <taxon>Mucoromycota</taxon>
        <taxon>Mucoromycotina</taxon>
        <taxon>Endogonomycetes</taxon>
        <taxon>Endogonales</taxon>
        <taxon>Endogonaceae</taxon>
        <taxon>Jimgerdemannia</taxon>
    </lineage>
</organism>
<evidence type="ECO:0000313" key="7">
    <source>
        <dbReference type="EMBL" id="RUP50428.1"/>
    </source>
</evidence>
<dbReference type="PANTHER" id="PTHR10408:SF9">
    <property type="entry name" value="STEROL O-ACYLTRANSFERASE 2-RELATED"/>
    <property type="match status" value="1"/>
</dbReference>
<keyword evidence="2" id="KW-0808">Transferase</keyword>